<dbReference type="PROSITE" id="PS51272">
    <property type="entry name" value="SLH"/>
    <property type="match status" value="3"/>
</dbReference>
<feature type="signal peptide" evidence="2">
    <location>
        <begin position="1"/>
        <end position="25"/>
    </location>
</feature>
<dbReference type="InterPro" id="IPR001119">
    <property type="entry name" value="SLH_dom"/>
</dbReference>
<dbReference type="GO" id="GO:0008745">
    <property type="term" value="F:N-acetylmuramoyl-L-alanine amidase activity"/>
    <property type="evidence" value="ECO:0007669"/>
    <property type="project" value="UniProtKB-EC"/>
</dbReference>
<gene>
    <name evidence="4" type="primary">lytC_4</name>
    <name evidence="4" type="ORF">SK3146_06038</name>
</gene>
<feature type="domain" description="SLH" evidence="3">
    <location>
        <begin position="220"/>
        <end position="282"/>
    </location>
</feature>
<keyword evidence="1 4" id="KW-0378">Hydrolase</keyword>
<dbReference type="PANTHER" id="PTHR30404">
    <property type="entry name" value="N-ACETYLMURAMOYL-L-ALANINE AMIDASE"/>
    <property type="match status" value="1"/>
</dbReference>
<dbReference type="SMART" id="SM00646">
    <property type="entry name" value="Ami_3"/>
    <property type="match status" value="1"/>
</dbReference>
<keyword evidence="2" id="KW-0732">Signal</keyword>
<reference evidence="4" key="2">
    <citation type="journal article" date="2021" name="J Anim Sci Technol">
        <title>Complete genome sequence of Paenibacillus konkukensis sp. nov. SK3146 as a potential probiotic strain.</title>
        <authorList>
            <person name="Jung H.I."/>
            <person name="Park S."/>
            <person name="Niu K.M."/>
            <person name="Lee S.W."/>
            <person name="Kothari D."/>
            <person name="Yi K.J."/>
            <person name="Kim S.K."/>
        </authorList>
    </citation>
    <scope>NUCLEOTIDE SEQUENCE</scope>
    <source>
        <strain evidence="4">SK3146</strain>
    </source>
</reference>
<name>A0ABY4RWI1_9BACL</name>
<evidence type="ECO:0000256" key="1">
    <source>
        <dbReference type="ARBA" id="ARBA00022801"/>
    </source>
</evidence>
<dbReference type="EMBL" id="CP027059">
    <property type="protein sequence ID" value="UQZ86745.1"/>
    <property type="molecule type" value="Genomic_DNA"/>
</dbReference>
<evidence type="ECO:0000259" key="3">
    <source>
        <dbReference type="PROSITE" id="PS51272"/>
    </source>
</evidence>
<evidence type="ECO:0000313" key="5">
    <source>
        <dbReference type="Proteomes" id="UP001057134"/>
    </source>
</evidence>
<dbReference type="EC" id="3.5.1.28" evidence="4"/>
<dbReference type="Proteomes" id="UP001057134">
    <property type="component" value="Chromosome"/>
</dbReference>
<keyword evidence="5" id="KW-1185">Reference proteome</keyword>
<dbReference type="RefSeq" id="WP_249862254.1">
    <property type="nucleotide sequence ID" value="NZ_CP027059.1"/>
</dbReference>
<dbReference type="InterPro" id="IPR002508">
    <property type="entry name" value="MurNAc-LAA_cat"/>
</dbReference>
<sequence>MKRRPLTIILFFLALWMTLPTSSFAAKIVVDAGHGGSDPGAVGVNGLYEKTVNLDIARKLKDFLTQQGYEVAMSRTDDTYVSLKDRVDFTNAQHADLFVSVHANSYFDPASRGAMVLYYDSAYPQADYPASPQMAALTPESRKLAQSVLDKFVETTGTSSLGLMESSVYVVRMGTIPSILVETAFLSNAQDADLLASDKARTQMAKAIALGIENYMPLDGKSAVFTDIRGHWASEPITRLQQLGIIDGVGSQFQPDRELTRAEWVTLLDRVFDLSKAQASAATGQCAASGTVTGEVYGPNACSGVAATERFKDVAPGHWAYATLNKAVRAGVLDGYADGTLRPDQPVTRAEVAAMFQRLALPLDGTAAAGTAPQPFRDVPPEHWAAQAIAGLKQAGWIDGMTADRYMPDRRMNRAEAAALLDRYVQSEKTASPK</sequence>
<dbReference type="SUPFAM" id="SSF53187">
    <property type="entry name" value="Zn-dependent exopeptidases"/>
    <property type="match status" value="1"/>
</dbReference>
<protein>
    <submittedName>
        <fullName evidence="4">N-acetylmuramoyl-L-alanine amidase LytC</fullName>
        <ecNumber evidence="4">3.5.1.28</ecNumber>
    </submittedName>
</protein>
<evidence type="ECO:0000256" key="2">
    <source>
        <dbReference type="SAM" id="SignalP"/>
    </source>
</evidence>
<feature type="chain" id="PRO_5046564870" evidence="2">
    <location>
        <begin position="26"/>
        <end position="434"/>
    </location>
</feature>
<dbReference type="CDD" id="cd02696">
    <property type="entry name" value="MurNAc-LAA"/>
    <property type="match status" value="1"/>
</dbReference>
<reference evidence="4" key="1">
    <citation type="submission" date="2018-02" db="EMBL/GenBank/DDBJ databases">
        <authorList>
            <person name="Kim S.-K."/>
            <person name="Jung H.-I."/>
            <person name="Lee S.-W."/>
        </authorList>
    </citation>
    <scope>NUCLEOTIDE SEQUENCE</scope>
    <source>
        <strain evidence="4">SK3146</strain>
    </source>
</reference>
<feature type="domain" description="SLH" evidence="3">
    <location>
        <begin position="372"/>
        <end position="434"/>
    </location>
</feature>
<evidence type="ECO:0000313" key="4">
    <source>
        <dbReference type="EMBL" id="UQZ86745.1"/>
    </source>
</evidence>
<dbReference type="Gene3D" id="3.40.630.40">
    <property type="entry name" value="Zn-dependent exopeptidases"/>
    <property type="match status" value="1"/>
</dbReference>
<dbReference type="InterPro" id="IPR050695">
    <property type="entry name" value="N-acetylmuramoyl_amidase_3"/>
</dbReference>
<organism evidence="4 5">
    <name type="scientific">Paenibacillus konkukensis</name>
    <dbReference type="NCBI Taxonomy" id="2020716"/>
    <lineage>
        <taxon>Bacteria</taxon>
        <taxon>Bacillati</taxon>
        <taxon>Bacillota</taxon>
        <taxon>Bacilli</taxon>
        <taxon>Bacillales</taxon>
        <taxon>Paenibacillaceae</taxon>
        <taxon>Paenibacillus</taxon>
    </lineage>
</organism>
<accession>A0ABY4RWI1</accession>
<feature type="domain" description="SLH" evidence="3">
    <location>
        <begin position="307"/>
        <end position="370"/>
    </location>
</feature>
<dbReference type="PANTHER" id="PTHR30404:SF0">
    <property type="entry name" value="N-ACETYLMURAMOYL-L-ALANINE AMIDASE AMIC"/>
    <property type="match status" value="1"/>
</dbReference>
<dbReference type="Pfam" id="PF01520">
    <property type="entry name" value="Amidase_3"/>
    <property type="match status" value="1"/>
</dbReference>
<dbReference type="Pfam" id="PF00395">
    <property type="entry name" value="SLH"/>
    <property type="match status" value="3"/>
</dbReference>
<proteinExistence type="predicted"/>